<dbReference type="EMBL" id="AAXW01000074">
    <property type="protein sequence ID" value="EAZ88596.1"/>
    <property type="molecule type" value="Genomic_DNA"/>
</dbReference>
<organism evidence="1 2">
    <name type="scientific">Crocosphaera chwakensis CCY0110</name>
    <dbReference type="NCBI Taxonomy" id="391612"/>
    <lineage>
        <taxon>Bacteria</taxon>
        <taxon>Bacillati</taxon>
        <taxon>Cyanobacteriota</taxon>
        <taxon>Cyanophyceae</taxon>
        <taxon>Oscillatoriophycideae</taxon>
        <taxon>Chroococcales</taxon>
        <taxon>Aphanothecaceae</taxon>
        <taxon>Crocosphaera</taxon>
        <taxon>Crocosphaera chwakensis</taxon>
    </lineage>
</organism>
<keyword evidence="2" id="KW-1185">Reference proteome</keyword>
<name>A3IY20_9CHRO</name>
<sequence>MLFRLKFGKKCVPQCEMRQLTLCLSRSNPGGGGVNASINTLLLSPKMSGGNHLRTIVGYCNKLQQLCHCFLLLFLTSLDFIYHCHDKKNCHDKKVLQE</sequence>
<comment type="caution">
    <text evidence="1">The sequence shown here is derived from an EMBL/GenBank/DDBJ whole genome shotgun (WGS) entry which is preliminary data.</text>
</comment>
<accession>A3IY20</accession>
<protein>
    <submittedName>
        <fullName evidence="1">Uncharacterized protein</fullName>
    </submittedName>
</protein>
<reference evidence="1 2" key="1">
    <citation type="submission" date="2007-03" db="EMBL/GenBank/DDBJ databases">
        <authorList>
            <person name="Stal L."/>
            <person name="Ferriera S."/>
            <person name="Johnson J."/>
            <person name="Kravitz S."/>
            <person name="Beeson K."/>
            <person name="Sutton G."/>
            <person name="Rogers Y.-H."/>
            <person name="Friedman R."/>
            <person name="Frazier M."/>
            <person name="Venter J.C."/>
        </authorList>
    </citation>
    <scope>NUCLEOTIDE SEQUENCE [LARGE SCALE GENOMIC DNA]</scope>
    <source>
        <strain evidence="1 2">CCY0110</strain>
    </source>
</reference>
<evidence type="ECO:0000313" key="1">
    <source>
        <dbReference type="EMBL" id="EAZ88596.1"/>
    </source>
</evidence>
<proteinExistence type="predicted"/>
<dbReference type="Proteomes" id="UP000003781">
    <property type="component" value="Unassembled WGS sequence"/>
</dbReference>
<dbReference type="AlphaFoldDB" id="A3IY20"/>
<evidence type="ECO:0000313" key="2">
    <source>
        <dbReference type="Proteomes" id="UP000003781"/>
    </source>
</evidence>
<gene>
    <name evidence="1" type="ORF">CY0110_31365</name>
</gene>